<organism evidence="2 3">
    <name type="scientific">Vigna radiata var. radiata</name>
    <name type="common">Mung bean</name>
    <name type="synonym">Phaseolus aureus</name>
    <dbReference type="NCBI Taxonomy" id="3916"/>
    <lineage>
        <taxon>Eukaryota</taxon>
        <taxon>Viridiplantae</taxon>
        <taxon>Streptophyta</taxon>
        <taxon>Embryophyta</taxon>
        <taxon>Tracheophyta</taxon>
        <taxon>Spermatophyta</taxon>
        <taxon>Magnoliopsida</taxon>
        <taxon>eudicotyledons</taxon>
        <taxon>Gunneridae</taxon>
        <taxon>Pentapetalae</taxon>
        <taxon>rosids</taxon>
        <taxon>fabids</taxon>
        <taxon>Fabales</taxon>
        <taxon>Fabaceae</taxon>
        <taxon>Papilionoideae</taxon>
        <taxon>50 kb inversion clade</taxon>
        <taxon>NPAAA clade</taxon>
        <taxon>indigoferoid/millettioid clade</taxon>
        <taxon>Phaseoleae</taxon>
        <taxon>Vigna</taxon>
    </lineage>
</organism>
<reference evidence="2" key="1">
    <citation type="journal article" date="2014" name="Nat. Commun.">
        <title>Genome sequence of mungbean and insights into evolution within Vigna species.</title>
        <authorList>
            <person name="Kang Y.J."/>
            <person name="Kim S.K."/>
            <person name="Kim M.Y."/>
            <person name="Lestari P."/>
            <person name="Kim K.H."/>
            <person name="Ha B.K."/>
            <person name="Jun T.H."/>
            <person name="Hwang W.J."/>
            <person name="Lee T."/>
            <person name="Lee J."/>
            <person name="Shim S."/>
            <person name="Yoon M.Y."/>
            <person name="Jang Y.E."/>
            <person name="Han K.S."/>
            <person name="Taeprayoon P."/>
            <person name="Yoon N."/>
            <person name="Somta P."/>
            <person name="Tanya P."/>
            <person name="Kim K.S."/>
            <person name="Gwag J.G."/>
            <person name="Moon J.K."/>
            <person name="Lee Y.H."/>
            <person name="Park B.S."/>
            <person name="Bombarely A."/>
            <person name="Doyle J.J."/>
            <person name="Jackson S.A."/>
            <person name="Schafleitner R."/>
            <person name="Srinives P."/>
            <person name="Varshney R.K."/>
            <person name="Lee S.H."/>
        </authorList>
    </citation>
    <scope>NUCLEOTIDE SEQUENCE [LARGE SCALE GENOMIC DNA]</scope>
    <source>
        <strain evidence="2">cv. VC1973A</strain>
    </source>
</reference>
<evidence type="ECO:0000259" key="1">
    <source>
        <dbReference type="Pfam" id="PF07727"/>
    </source>
</evidence>
<evidence type="ECO:0000313" key="3">
    <source>
        <dbReference type="RefSeq" id="XP_014503393.1"/>
    </source>
</evidence>
<protein>
    <submittedName>
        <fullName evidence="3">Uncharacterized protein LOC106763744</fullName>
    </submittedName>
</protein>
<feature type="domain" description="Reverse transcriptase Ty1/copia-type" evidence="1">
    <location>
        <begin position="80"/>
        <end position="245"/>
    </location>
</feature>
<dbReference type="GeneID" id="106763744"/>
<dbReference type="RefSeq" id="XP_014503393.1">
    <property type="nucleotide sequence ID" value="XM_014647907.1"/>
</dbReference>
<dbReference type="PANTHER" id="PTHR11439">
    <property type="entry name" value="GAG-POL-RELATED RETROTRANSPOSON"/>
    <property type="match status" value="1"/>
</dbReference>
<dbReference type="STRING" id="3916.A0A1S3UBI3"/>
<keyword evidence="2" id="KW-1185">Reference proteome</keyword>
<dbReference type="InterPro" id="IPR043502">
    <property type="entry name" value="DNA/RNA_pol_sf"/>
</dbReference>
<dbReference type="SUPFAM" id="SSF56672">
    <property type="entry name" value="DNA/RNA polymerases"/>
    <property type="match status" value="1"/>
</dbReference>
<reference evidence="3" key="2">
    <citation type="submission" date="2025-08" db="UniProtKB">
        <authorList>
            <consortium name="RefSeq"/>
        </authorList>
    </citation>
    <scope>IDENTIFICATION</scope>
    <source>
        <tissue evidence="3">Leaf</tissue>
    </source>
</reference>
<name>A0A1S3UBI3_VIGRR</name>
<evidence type="ECO:0000313" key="2">
    <source>
        <dbReference type="Proteomes" id="UP000087766"/>
    </source>
</evidence>
<sequence>MDCAEEIWHDLKSRYFQGDLLRISAMQLEAYSIKQGKVTKKDLSTTTATKHQEIRFTPQQYQALLDLIQQPPNATSALNTTTAHLDVNNAFLHGELHEEVYMSLPLGLHSTSPNQVCKLQRSIYGLKQASRQWFARLSSFLMQYGYQQSQSDHSLFLKFSGSSTRTFLVYIDDVVLAGNNIFEISHITQLLDITFKIKDLGNLKYFLGQEVARNKSSIHISQRKYTLDILSDCGMLASRPISTPMDYTTYLYVTTGTPLSDPFAYRRLIECLVYLTTTRPDITCVVHHLSQFMYAPTTTHSQAIFRILRYLKSTPGLGLFFSSTSSLQLKTFSDSDWAGCLDTRRSITGFSVYLRDSLISWRSKKQPTISHSSYEAKYRVLATTTCELQ</sequence>
<proteinExistence type="predicted"/>
<dbReference type="Pfam" id="PF07727">
    <property type="entry name" value="RVT_2"/>
    <property type="match status" value="1"/>
</dbReference>
<gene>
    <name evidence="3" type="primary">LOC106763744</name>
</gene>
<dbReference type="KEGG" id="vra:106763744"/>
<dbReference type="OrthoDB" id="414945at2759"/>
<dbReference type="Proteomes" id="UP000087766">
    <property type="component" value="Chromosome 6"/>
</dbReference>
<dbReference type="PANTHER" id="PTHR11439:SF463">
    <property type="entry name" value="REVERSE TRANSCRIPTASE TY1_COPIA-TYPE DOMAIN-CONTAINING PROTEIN"/>
    <property type="match status" value="1"/>
</dbReference>
<dbReference type="AlphaFoldDB" id="A0A1S3UBI3"/>
<dbReference type="CDD" id="cd09272">
    <property type="entry name" value="RNase_HI_RT_Ty1"/>
    <property type="match status" value="1"/>
</dbReference>
<accession>A0A1S3UBI3</accession>
<dbReference type="InterPro" id="IPR013103">
    <property type="entry name" value="RVT_2"/>
</dbReference>